<gene>
    <name evidence="3" type="primary">ABSGL_10879.1 scaffold 12033</name>
</gene>
<feature type="region of interest" description="Disordered" evidence="2">
    <location>
        <begin position="25"/>
        <end position="88"/>
    </location>
</feature>
<protein>
    <submittedName>
        <fullName evidence="3">Uncharacterized protein</fullName>
    </submittedName>
</protein>
<dbReference type="OrthoDB" id="2289096at2759"/>
<dbReference type="OMA" id="WENTCID"/>
<dbReference type="InParanoid" id="A0A163K7P9"/>
<sequence length="486" mass="53668">MQNKSSFLPKDARIMSYYDDDEMDTELGELGDLNPSGATTRRKKTTGTQALAEFLSTTSPEEFQSNKSKGSSSPIAQRPTSAEPSSISFFKLRKSKRALNRLSNNNLLNPSKAIFSSMQNTQQSSNINYGRKNYIEITPKTSSSAATAAAATVTSSPVLPQMGHHKKRDSSLYSGSLRHSSSIRSQLTAFSATAATTTANGRMVGRHLTRQDPMETGYVTPNLWNQHQMTLAGGNSNKRRNDIKGTADDQQQRKGLTQALLSTTTNMDVIEAGLIQRLERSKLAGFEKPSDQVAQTMGNEHVRALDVSFQQESTTTTTMTDTTTTTTKTTKPRVRHAQVQTMDIGPEKDTLPRSSLSSLSILSSPIISGSQFPSPVSDTATNMTSQGTQDTATIEQLKQQLDEEKKHRQRLQASLDDTKDHFEVLSGLAYKKLREIWEEKLRWENTCIDLNQQLMMMAQPPESHLHPATDDLEDINSVLDNVSVLS</sequence>
<name>A0A163K7P9_ABSGL</name>
<feature type="compositionally biased region" description="Basic and acidic residues" evidence="2">
    <location>
        <begin position="239"/>
        <end position="251"/>
    </location>
</feature>
<keyword evidence="4" id="KW-1185">Reference proteome</keyword>
<organism evidence="3">
    <name type="scientific">Absidia glauca</name>
    <name type="common">Pin mould</name>
    <dbReference type="NCBI Taxonomy" id="4829"/>
    <lineage>
        <taxon>Eukaryota</taxon>
        <taxon>Fungi</taxon>
        <taxon>Fungi incertae sedis</taxon>
        <taxon>Mucoromycota</taxon>
        <taxon>Mucoromycotina</taxon>
        <taxon>Mucoromycetes</taxon>
        <taxon>Mucorales</taxon>
        <taxon>Cunninghamellaceae</taxon>
        <taxon>Absidia</taxon>
    </lineage>
</organism>
<dbReference type="AlphaFoldDB" id="A0A163K7P9"/>
<evidence type="ECO:0000256" key="1">
    <source>
        <dbReference type="SAM" id="Coils"/>
    </source>
</evidence>
<feature type="region of interest" description="Disordered" evidence="2">
    <location>
        <begin position="232"/>
        <end position="251"/>
    </location>
</feature>
<feature type="coiled-coil region" evidence="1">
    <location>
        <begin position="394"/>
        <end position="421"/>
    </location>
</feature>
<keyword evidence="1" id="KW-0175">Coiled coil</keyword>
<dbReference type="Proteomes" id="UP000078561">
    <property type="component" value="Unassembled WGS sequence"/>
</dbReference>
<accession>A0A163K7P9</accession>
<feature type="compositionally biased region" description="Polar residues" evidence="2">
    <location>
        <begin position="55"/>
        <end position="88"/>
    </location>
</feature>
<evidence type="ECO:0000313" key="4">
    <source>
        <dbReference type="Proteomes" id="UP000078561"/>
    </source>
</evidence>
<proteinExistence type="predicted"/>
<evidence type="ECO:0000313" key="3">
    <source>
        <dbReference type="EMBL" id="SAM05013.1"/>
    </source>
</evidence>
<evidence type="ECO:0000256" key="2">
    <source>
        <dbReference type="SAM" id="MobiDB-lite"/>
    </source>
</evidence>
<reference evidence="3" key="1">
    <citation type="submission" date="2016-04" db="EMBL/GenBank/DDBJ databases">
        <authorList>
            <person name="Evans L.H."/>
            <person name="Alamgir A."/>
            <person name="Owens N."/>
            <person name="Weber N.D."/>
            <person name="Virtaneva K."/>
            <person name="Barbian K."/>
            <person name="Babar A."/>
            <person name="Rosenke K."/>
        </authorList>
    </citation>
    <scope>NUCLEOTIDE SEQUENCE [LARGE SCALE GENOMIC DNA]</scope>
    <source>
        <strain evidence="3">CBS 101.48</strain>
    </source>
</reference>
<dbReference type="EMBL" id="LT554417">
    <property type="protein sequence ID" value="SAM05013.1"/>
    <property type="molecule type" value="Genomic_DNA"/>
</dbReference>